<comment type="subcellular location">
    <subcellularLocation>
        <location evidence="1">Cell membrane</location>
        <topology evidence="1">Multi-pass membrane protein</topology>
    </subcellularLocation>
</comment>
<feature type="transmembrane region" description="Helical" evidence="1">
    <location>
        <begin position="169"/>
        <end position="190"/>
    </location>
</feature>
<gene>
    <name evidence="2" type="ORF">I5E68_02080</name>
</gene>
<keyword evidence="1" id="KW-1003">Cell membrane</keyword>
<evidence type="ECO:0000313" key="3">
    <source>
        <dbReference type="Proteomes" id="UP000617634"/>
    </source>
</evidence>
<keyword evidence="1" id="KW-0812">Transmembrane</keyword>
<evidence type="ECO:0000313" key="2">
    <source>
        <dbReference type="EMBL" id="MBH0111738.1"/>
    </source>
</evidence>
<keyword evidence="1" id="KW-0472">Membrane</keyword>
<sequence>MARIPIFSTLVVLAAVAVMIGLGVWQLERRGEKEALLARFAAASGNPAVVNWDGRDPGEDLLYRKARLTCLRSGKAKPAAGRNAQQEVGWAQVQDCVLAGGGTVPVVLGWTRGPYGDENAAPGTQGGSWWNGGEAQGVIAPGPRLVAAPPLGGLAPNAMPDPSDLANNHLSYAIQWFAFALTALVIYALLLRKRLRAPA</sequence>
<dbReference type="EMBL" id="JADZGI010000001">
    <property type="protein sequence ID" value="MBH0111738.1"/>
    <property type="molecule type" value="Genomic_DNA"/>
</dbReference>
<dbReference type="AlphaFoldDB" id="A0A931HA05"/>
<evidence type="ECO:0000256" key="1">
    <source>
        <dbReference type="RuleBase" id="RU363076"/>
    </source>
</evidence>
<proteinExistence type="inferred from homology"/>
<dbReference type="InterPro" id="IPR002994">
    <property type="entry name" value="Surf1/Shy1"/>
</dbReference>
<name>A0A931HA05_9SPHN</name>
<comment type="caution">
    <text evidence="2">The sequence shown here is derived from an EMBL/GenBank/DDBJ whole genome shotgun (WGS) entry which is preliminary data.</text>
</comment>
<keyword evidence="3" id="KW-1185">Reference proteome</keyword>
<feature type="transmembrane region" description="Helical" evidence="1">
    <location>
        <begin position="7"/>
        <end position="27"/>
    </location>
</feature>
<dbReference type="PROSITE" id="PS50895">
    <property type="entry name" value="SURF1"/>
    <property type="match status" value="1"/>
</dbReference>
<dbReference type="RefSeq" id="WP_197160295.1">
    <property type="nucleotide sequence ID" value="NZ_JADZGI010000001.1"/>
</dbReference>
<comment type="similarity">
    <text evidence="1">Belongs to the SURF1 family.</text>
</comment>
<dbReference type="GO" id="GO:0005886">
    <property type="term" value="C:plasma membrane"/>
    <property type="evidence" value="ECO:0007669"/>
    <property type="project" value="UniProtKB-SubCell"/>
</dbReference>
<reference evidence="2" key="1">
    <citation type="submission" date="2020-11" db="EMBL/GenBank/DDBJ databases">
        <title>Novosphingobium aureum sp. nov., a marine bacterium isolated from sediment of a salt flat.</title>
        <authorList>
            <person name="Yoo Y."/>
            <person name="Kim J.-J."/>
        </authorList>
    </citation>
    <scope>NUCLEOTIDE SEQUENCE</scope>
    <source>
        <strain evidence="2">YJ-S2-02</strain>
    </source>
</reference>
<dbReference type="Pfam" id="PF02104">
    <property type="entry name" value="SURF1"/>
    <property type="match status" value="1"/>
</dbReference>
<dbReference type="Proteomes" id="UP000617634">
    <property type="component" value="Unassembled WGS sequence"/>
</dbReference>
<dbReference type="CDD" id="cd06662">
    <property type="entry name" value="SURF1"/>
    <property type="match status" value="1"/>
</dbReference>
<organism evidence="2 3">
    <name type="scientific">Novosphingobium aureum</name>
    <dbReference type="NCBI Taxonomy" id="2792964"/>
    <lineage>
        <taxon>Bacteria</taxon>
        <taxon>Pseudomonadati</taxon>
        <taxon>Pseudomonadota</taxon>
        <taxon>Alphaproteobacteria</taxon>
        <taxon>Sphingomonadales</taxon>
        <taxon>Sphingomonadaceae</taxon>
        <taxon>Novosphingobium</taxon>
    </lineage>
</organism>
<keyword evidence="1" id="KW-1133">Transmembrane helix</keyword>
<accession>A0A931HA05</accession>
<protein>
    <recommendedName>
        <fullName evidence="1">SURF1-like protein</fullName>
    </recommendedName>
</protein>